<keyword evidence="2" id="KW-1185">Reference proteome</keyword>
<dbReference type="Proteomes" id="UP000184074">
    <property type="component" value="Unassembled WGS sequence"/>
</dbReference>
<dbReference type="AlphaFoldDB" id="A0A1M5SKY7"/>
<dbReference type="STRING" id="1508389.SAMN05444003_3029"/>
<accession>A0A1M5SKY7</accession>
<protein>
    <submittedName>
        <fullName evidence="1">Uncharacterized protein</fullName>
    </submittedName>
</protein>
<gene>
    <name evidence="1" type="ORF">SAMN05444003_3029</name>
</gene>
<sequence length="41" mass="4681">MALLFFCGGLALHFHKQLRSDWEFGLQGEITLVGELIFLKT</sequence>
<reference evidence="1 2" key="1">
    <citation type="submission" date="2016-11" db="EMBL/GenBank/DDBJ databases">
        <authorList>
            <person name="Jaros S."/>
            <person name="Januszkiewicz K."/>
            <person name="Wedrychowicz H."/>
        </authorList>
    </citation>
    <scope>NUCLEOTIDE SEQUENCE [LARGE SCALE GENOMIC DNA]</scope>
    <source>
        <strain evidence="1 2">DSM 28715</strain>
    </source>
</reference>
<organism evidence="1 2">
    <name type="scientific">Cognatiyoonia sediminum</name>
    <dbReference type="NCBI Taxonomy" id="1508389"/>
    <lineage>
        <taxon>Bacteria</taxon>
        <taxon>Pseudomonadati</taxon>
        <taxon>Pseudomonadota</taxon>
        <taxon>Alphaproteobacteria</taxon>
        <taxon>Rhodobacterales</taxon>
        <taxon>Paracoccaceae</taxon>
        <taxon>Cognatiyoonia</taxon>
    </lineage>
</organism>
<evidence type="ECO:0000313" key="1">
    <source>
        <dbReference type="EMBL" id="SHH39216.1"/>
    </source>
</evidence>
<evidence type="ECO:0000313" key="2">
    <source>
        <dbReference type="Proteomes" id="UP000184074"/>
    </source>
</evidence>
<dbReference type="EMBL" id="FQXB01000006">
    <property type="protein sequence ID" value="SHH39216.1"/>
    <property type="molecule type" value="Genomic_DNA"/>
</dbReference>
<proteinExistence type="predicted"/>
<dbReference type="RefSeq" id="WP_278246412.1">
    <property type="nucleotide sequence ID" value="NZ_FQXB01000006.1"/>
</dbReference>
<name>A0A1M5SKY7_9RHOB</name>